<dbReference type="RefSeq" id="WP_210097558.1">
    <property type="nucleotide sequence ID" value="NZ_BAAAIO010000001.1"/>
</dbReference>
<dbReference type="Pfam" id="PF00156">
    <property type="entry name" value="Pribosyltran"/>
    <property type="match status" value="1"/>
</dbReference>
<dbReference type="SUPFAM" id="SSF53271">
    <property type="entry name" value="PRTase-like"/>
    <property type="match status" value="1"/>
</dbReference>
<gene>
    <name evidence="3" type="ORF">JOF42_001810</name>
</gene>
<evidence type="ECO:0000259" key="2">
    <source>
        <dbReference type="Pfam" id="PF00156"/>
    </source>
</evidence>
<organism evidence="3 4">
    <name type="scientific">Microbacterium phyllosphaerae</name>
    <dbReference type="NCBI Taxonomy" id="124798"/>
    <lineage>
        <taxon>Bacteria</taxon>
        <taxon>Bacillati</taxon>
        <taxon>Actinomycetota</taxon>
        <taxon>Actinomycetes</taxon>
        <taxon>Micrococcales</taxon>
        <taxon>Microbacteriaceae</taxon>
        <taxon>Microbacterium</taxon>
    </lineage>
</organism>
<dbReference type="EMBL" id="JAGIOA010000001">
    <property type="protein sequence ID" value="MBP2378315.1"/>
    <property type="molecule type" value="Genomic_DNA"/>
</dbReference>
<dbReference type="InterPro" id="IPR000836">
    <property type="entry name" value="PRTase_dom"/>
</dbReference>
<protein>
    <submittedName>
        <fullName evidence="3">ComF family protein</fullName>
    </submittedName>
</protein>
<evidence type="ECO:0000313" key="4">
    <source>
        <dbReference type="Proteomes" id="UP000703720"/>
    </source>
</evidence>
<evidence type="ECO:0000256" key="1">
    <source>
        <dbReference type="ARBA" id="ARBA00008007"/>
    </source>
</evidence>
<comment type="similarity">
    <text evidence="1">Belongs to the ComF/GntX family.</text>
</comment>
<dbReference type="Gene3D" id="3.40.50.2020">
    <property type="match status" value="1"/>
</dbReference>
<dbReference type="InterPro" id="IPR051910">
    <property type="entry name" value="ComF/GntX_DNA_util-trans"/>
</dbReference>
<reference evidence="3 4" key="1">
    <citation type="submission" date="2021-03" db="EMBL/GenBank/DDBJ databases">
        <title>Sequencing the genomes of 1000 actinobacteria strains.</title>
        <authorList>
            <person name="Klenk H.-P."/>
        </authorList>
    </citation>
    <scope>NUCLEOTIDE SEQUENCE [LARGE SCALE GENOMIC DNA]</scope>
    <source>
        <strain evidence="3 4">DSM 13468</strain>
    </source>
</reference>
<keyword evidence="4" id="KW-1185">Reference proteome</keyword>
<dbReference type="PANTHER" id="PTHR47505">
    <property type="entry name" value="DNA UTILIZATION PROTEIN YHGH"/>
    <property type="match status" value="1"/>
</dbReference>
<dbReference type="PANTHER" id="PTHR47505:SF1">
    <property type="entry name" value="DNA UTILIZATION PROTEIN YHGH"/>
    <property type="match status" value="1"/>
</dbReference>
<dbReference type="InterPro" id="IPR029057">
    <property type="entry name" value="PRTase-like"/>
</dbReference>
<evidence type="ECO:0000313" key="3">
    <source>
        <dbReference type="EMBL" id="MBP2378315.1"/>
    </source>
</evidence>
<accession>A0ABS4WQ36</accession>
<dbReference type="Proteomes" id="UP000703720">
    <property type="component" value="Unassembled WGS sequence"/>
</dbReference>
<name>A0ABS4WQ36_9MICO</name>
<feature type="domain" description="Phosphoribosyltransferase" evidence="2">
    <location>
        <begin position="119"/>
        <end position="214"/>
    </location>
</feature>
<comment type="caution">
    <text evidence="3">The sequence shown here is derived from an EMBL/GenBank/DDBJ whole genome shotgun (WGS) entry which is preliminary data.</text>
</comment>
<proteinExistence type="inferred from homology"/>
<sequence>MPSTSSLVTIGQEILALLLAATCAGCGRPETVLCASCRSRLRQEPVEASTPAGLRVVAGMTFDDVAGRCIRALKDEGQTLLARPLGAALREALSVALRGEDDDPVHVIPIPTSTSAFRRRGFRVPEILIRRAGFIPQRMLVVRRRRLDQRGLDAARRAANVRGTMRTRFTGRDEPVVLVDDVVTTGATFDEAAHVLRDAGFRVIAAVALAATPRHSERNANASGTRRK</sequence>